<proteinExistence type="predicted"/>
<name>A0AAI8XQZ6_MYCME</name>
<keyword evidence="1" id="KW-0732">Signal</keyword>
<feature type="chain" id="PRO_5042461644" evidence="1">
    <location>
        <begin position="26"/>
        <end position="90"/>
    </location>
</feature>
<dbReference type="RefSeq" id="WP_286211795.1">
    <property type="nucleotide sequence ID" value="NZ_AP027452.1"/>
</dbReference>
<feature type="signal peptide" evidence="1">
    <location>
        <begin position="1"/>
        <end position="25"/>
    </location>
</feature>
<protein>
    <submittedName>
        <fullName evidence="2">Uncharacterized protein</fullName>
    </submittedName>
</protein>
<dbReference type="EMBL" id="AP027452">
    <property type="protein sequence ID" value="BDY31423.1"/>
    <property type="molecule type" value="Genomic_DNA"/>
</dbReference>
<sequence length="90" mass="9168">MLRTALGLIAAVCAIGLFMTPTASAQPAFCDHHGSGAGSIYIHACASGGGGGGSYLMVKDVNGRWVKVKHQDVLTGKWKGGEPDSPAPSE</sequence>
<organism evidence="2 3">
    <name type="scientific">Mycolicibacterium mageritense</name>
    <name type="common">Mycobacterium mageritense</name>
    <dbReference type="NCBI Taxonomy" id="53462"/>
    <lineage>
        <taxon>Bacteria</taxon>
        <taxon>Bacillati</taxon>
        <taxon>Actinomycetota</taxon>
        <taxon>Actinomycetes</taxon>
        <taxon>Mycobacteriales</taxon>
        <taxon>Mycobacteriaceae</taxon>
        <taxon>Mycolicibacterium</taxon>
    </lineage>
</organism>
<evidence type="ECO:0000313" key="3">
    <source>
        <dbReference type="Proteomes" id="UP001241092"/>
    </source>
</evidence>
<evidence type="ECO:0000256" key="1">
    <source>
        <dbReference type="SAM" id="SignalP"/>
    </source>
</evidence>
<reference evidence="2" key="1">
    <citation type="submission" date="2023-03" db="EMBL/GenBank/DDBJ databases">
        <title>Draft genome sequence of a Mycolicibacterium mageritense strain H4_3_1 isolated from a hybrid biological-inorganic system reactor.</title>
        <authorList>
            <person name="Feng X."/>
            <person name="Kazama D."/>
            <person name="Sato K."/>
            <person name="Kobayashi H."/>
        </authorList>
    </citation>
    <scope>NUCLEOTIDE SEQUENCE</scope>
    <source>
        <strain evidence="2">H4_3_1</strain>
    </source>
</reference>
<evidence type="ECO:0000313" key="2">
    <source>
        <dbReference type="EMBL" id="BDY31423.1"/>
    </source>
</evidence>
<dbReference type="Proteomes" id="UP001241092">
    <property type="component" value="Chromosome"/>
</dbReference>
<gene>
    <name evidence="2" type="ORF">hbim_05375</name>
</gene>
<accession>A0AAI8XQZ6</accession>
<dbReference type="AlphaFoldDB" id="A0AAI8XQZ6"/>